<organism evidence="2 3">
    <name type="scientific">Morganella psychrotolerans</name>
    <dbReference type="NCBI Taxonomy" id="368603"/>
    <lineage>
        <taxon>Bacteria</taxon>
        <taxon>Pseudomonadati</taxon>
        <taxon>Pseudomonadota</taxon>
        <taxon>Gammaproteobacteria</taxon>
        <taxon>Enterobacterales</taxon>
        <taxon>Morganellaceae</taxon>
        <taxon>Morganella</taxon>
    </lineage>
</organism>
<keyword evidence="1" id="KW-1133">Transmembrane helix</keyword>
<feature type="transmembrane region" description="Helical" evidence="1">
    <location>
        <begin position="7"/>
        <end position="27"/>
    </location>
</feature>
<accession>A0A1B8HTS4</accession>
<name>A0A1B8HTS4_9GAMM</name>
<dbReference type="Proteomes" id="UP000092377">
    <property type="component" value="Unassembled WGS sequence"/>
</dbReference>
<reference evidence="3" key="1">
    <citation type="submission" date="2016-06" db="EMBL/GenBank/DDBJ databases">
        <authorList>
            <person name="Butler K."/>
        </authorList>
    </citation>
    <scope>NUCLEOTIDE SEQUENCE [LARGE SCALE GENOMIC DNA]</scope>
    <source>
        <strain evidence="3">GCSL-Mp20</strain>
    </source>
</reference>
<dbReference type="RefSeq" id="WP_067399167.1">
    <property type="nucleotide sequence ID" value="NZ_LZEY01000003.1"/>
</dbReference>
<gene>
    <name evidence="2" type="ORF">AYY18_14300</name>
</gene>
<dbReference type="EMBL" id="LZEY01000003">
    <property type="protein sequence ID" value="OBU13027.1"/>
    <property type="molecule type" value="Genomic_DNA"/>
</dbReference>
<sequence length="125" mass="13248">MRTMTKALAGICGILTVGLLMLLYLYGGLKDNYDLLSEKHARLSVINDITIAAVAVNHRVSLDNIDAKQAEGTEHVKVKTVIKTVFKGSECASVSVPANAVSELQKYAAGIRARAGGSDTGSTDR</sequence>
<keyword evidence="1" id="KW-0812">Transmembrane</keyword>
<proteinExistence type="predicted"/>
<protein>
    <recommendedName>
        <fullName evidence="4">DUF2570 domain-containing protein</fullName>
    </recommendedName>
</protein>
<evidence type="ECO:0000256" key="1">
    <source>
        <dbReference type="SAM" id="Phobius"/>
    </source>
</evidence>
<dbReference type="AlphaFoldDB" id="A0A1B8HTS4"/>
<keyword evidence="3" id="KW-1185">Reference proteome</keyword>
<evidence type="ECO:0008006" key="4">
    <source>
        <dbReference type="Google" id="ProtNLM"/>
    </source>
</evidence>
<comment type="caution">
    <text evidence="2">The sequence shown here is derived from an EMBL/GenBank/DDBJ whole genome shotgun (WGS) entry which is preliminary data.</text>
</comment>
<evidence type="ECO:0000313" key="2">
    <source>
        <dbReference type="EMBL" id="OBU13027.1"/>
    </source>
</evidence>
<keyword evidence="1" id="KW-0472">Membrane</keyword>
<evidence type="ECO:0000313" key="3">
    <source>
        <dbReference type="Proteomes" id="UP000092377"/>
    </source>
</evidence>